<evidence type="ECO:0000313" key="1">
    <source>
        <dbReference type="EMBL" id="KAF8796841.1"/>
    </source>
</evidence>
<reference evidence="1" key="1">
    <citation type="journal article" date="2020" name="bioRxiv">
        <title>Chromosome-level reference genome of the European wasp spider Argiope bruennichi: a resource for studies on range expansion and evolutionary adaptation.</title>
        <authorList>
            <person name="Sheffer M.M."/>
            <person name="Hoppe A."/>
            <person name="Krehenwinkel H."/>
            <person name="Uhl G."/>
            <person name="Kuss A.W."/>
            <person name="Jensen L."/>
            <person name="Jensen C."/>
            <person name="Gillespie R.G."/>
            <person name="Hoff K.J."/>
            <person name="Prost S."/>
        </authorList>
    </citation>
    <scope>NUCLEOTIDE SEQUENCE</scope>
</reference>
<keyword evidence="2" id="KW-1185">Reference proteome</keyword>
<sequence length="201" mass="23394">MERERKEEQKGGKAKQRILLFRDLYKYKKHIITSYNDSNSFSVPFGRETAKHDFQQAMAVGIPYGLPLQNPVCKDIAVEQDDIIFEMFNPYIKEVEKDTLQIDLSNAAMAVYQHATKEVAFNKFMWLKNGILVRTINGRENQTADSKEAEITLEKPDDDHEEVQADNHKAIKWFVQRGDVQILEKRFVGVRDRKPGAYREL</sequence>
<reference evidence="1" key="2">
    <citation type="submission" date="2020-06" db="EMBL/GenBank/DDBJ databases">
        <authorList>
            <person name="Sheffer M."/>
        </authorList>
    </citation>
    <scope>NUCLEOTIDE SEQUENCE</scope>
</reference>
<evidence type="ECO:0000313" key="2">
    <source>
        <dbReference type="Proteomes" id="UP000807504"/>
    </source>
</evidence>
<name>A0A8T0G0W0_ARGBR</name>
<proteinExistence type="predicted"/>
<dbReference type="Proteomes" id="UP000807504">
    <property type="component" value="Unassembled WGS sequence"/>
</dbReference>
<comment type="caution">
    <text evidence="1">The sequence shown here is derived from an EMBL/GenBank/DDBJ whole genome shotgun (WGS) entry which is preliminary data.</text>
</comment>
<accession>A0A8T0G0W0</accession>
<dbReference type="AlphaFoldDB" id="A0A8T0G0W0"/>
<organism evidence="1 2">
    <name type="scientific">Argiope bruennichi</name>
    <name type="common">Wasp spider</name>
    <name type="synonym">Aranea bruennichi</name>
    <dbReference type="NCBI Taxonomy" id="94029"/>
    <lineage>
        <taxon>Eukaryota</taxon>
        <taxon>Metazoa</taxon>
        <taxon>Ecdysozoa</taxon>
        <taxon>Arthropoda</taxon>
        <taxon>Chelicerata</taxon>
        <taxon>Arachnida</taxon>
        <taxon>Araneae</taxon>
        <taxon>Araneomorphae</taxon>
        <taxon>Entelegynae</taxon>
        <taxon>Araneoidea</taxon>
        <taxon>Araneidae</taxon>
        <taxon>Argiope</taxon>
    </lineage>
</organism>
<protein>
    <submittedName>
        <fullName evidence="1">Uncharacterized protein</fullName>
    </submittedName>
</protein>
<dbReference type="EMBL" id="JABXBU010000001">
    <property type="protein sequence ID" value="KAF8796841.1"/>
    <property type="molecule type" value="Genomic_DNA"/>
</dbReference>
<gene>
    <name evidence="1" type="ORF">HNY73_001175</name>
</gene>